<evidence type="ECO:0000256" key="6">
    <source>
        <dbReference type="ARBA" id="ARBA00022919"/>
    </source>
</evidence>
<evidence type="ECO:0000256" key="2">
    <source>
        <dbReference type="ARBA" id="ARBA00004760"/>
    </source>
</evidence>
<keyword evidence="14" id="KW-1185">Reference proteome</keyword>
<dbReference type="CDD" id="cd08939">
    <property type="entry name" value="KDSR-like_SDR_c"/>
    <property type="match status" value="1"/>
</dbReference>
<gene>
    <name evidence="13" type="ORF">SCHPADRAFT_863014</name>
</gene>
<keyword evidence="6" id="KW-0746">Sphingolipid metabolism</keyword>
<name>A0A0H2S8S7_9AGAM</name>
<dbReference type="Gene3D" id="3.40.50.720">
    <property type="entry name" value="NAD(P)-binding Rossmann-like Domain"/>
    <property type="match status" value="1"/>
</dbReference>
<dbReference type="GO" id="GO:0030148">
    <property type="term" value="P:sphingolipid biosynthetic process"/>
    <property type="evidence" value="ECO:0007669"/>
    <property type="project" value="InterPro"/>
</dbReference>
<evidence type="ECO:0000256" key="12">
    <source>
        <dbReference type="SAM" id="Coils"/>
    </source>
</evidence>
<comment type="catalytic activity">
    <reaction evidence="11">
        <text>sphinganine + NADP(+) = 3-oxosphinganine + NADPH + H(+)</text>
        <dbReference type="Rhea" id="RHEA:22640"/>
        <dbReference type="ChEBI" id="CHEBI:15378"/>
        <dbReference type="ChEBI" id="CHEBI:57783"/>
        <dbReference type="ChEBI" id="CHEBI:57817"/>
        <dbReference type="ChEBI" id="CHEBI:58299"/>
        <dbReference type="ChEBI" id="CHEBI:58349"/>
        <dbReference type="EC" id="1.1.1.102"/>
    </reaction>
    <physiologicalReaction direction="right-to-left" evidence="11">
        <dbReference type="Rhea" id="RHEA:22642"/>
    </physiologicalReaction>
</comment>
<evidence type="ECO:0000256" key="7">
    <source>
        <dbReference type="ARBA" id="ARBA00023002"/>
    </source>
</evidence>
<evidence type="ECO:0000256" key="1">
    <source>
        <dbReference type="ARBA" id="ARBA00004240"/>
    </source>
</evidence>
<dbReference type="InterPro" id="IPR002347">
    <property type="entry name" value="SDR_fam"/>
</dbReference>
<keyword evidence="7" id="KW-0560">Oxidoreductase</keyword>
<evidence type="ECO:0000256" key="4">
    <source>
        <dbReference type="ARBA" id="ARBA00022824"/>
    </source>
</evidence>
<evidence type="ECO:0000313" key="13">
    <source>
        <dbReference type="EMBL" id="KLO20334.1"/>
    </source>
</evidence>
<evidence type="ECO:0000256" key="11">
    <source>
        <dbReference type="ARBA" id="ARBA00048930"/>
    </source>
</evidence>
<evidence type="ECO:0000313" key="14">
    <source>
        <dbReference type="Proteomes" id="UP000053477"/>
    </source>
</evidence>
<dbReference type="InterPro" id="IPR045022">
    <property type="entry name" value="KDSR-like"/>
</dbReference>
<dbReference type="PANTHER" id="PTHR43550:SF3">
    <property type="entry name" value="3-KETODIHYDROSPHINGOSINE REDUCTASE"/>
    <property type="match status" value="1"/>
</dbReference>
<protein>
    <recommendedName>
        <fullName evidence="9">3-dehydrosphinganine reductase</fullName>
        <ecNumber evidence="9">1.1.1.102</ecNumber>
    </recommendedName>
</protein>
<keyword evidence="4" id="KW-0256">Endoplasmic reticulum</keyword>
<comment type="function">
    <text evidence="10">Catalyzes the reduction of 3'-oxosphinganine (3-ketodihydrosphingosine/KDS) to sphinganine (dihydrosphingosine/DHS), the second step of de novo sphingolipid biosynthesis.</text>
</comment>
<keyword evidence="5" id="KW-0521">NADP</keyword>
<keyword evidence="12" id="KW-0175">Coiled coil</keyword>
<comment type="pathway">
    <text evidence="2">Lipid metabolism; sphingolipid metabolism.</text>
</comment>
<proteinExistence type="predicted"/>
<keyword evidence="8" id="KW-0443">Lipid metabolism</keyword>
<dbReference type="FunCoup" id="A0A0H2S8S7">
    <property type="interactions" value="117"/>
</dbReference>
<dbReference type="GO" id="GO:0006666">
    <property type="term" value="P:3-keto-sphinganine metabolic process"/>
    <property type="evidence" value="ECO:0007669"/>
    <property type="project" value="InterPro"/>
</dbReference>
<feature type="coiled-coil region" evidence="12">
    <location>
        <begin position="39"/>
        <end position="73"/>
    </location>
</feature>
<dbReference type="GO" id="GO:0047560">
    <property type="term" value="F:3-dehydrosphinganine reductase activity"/>
    <property type="evidence" value="ECO:0007669"/>
    <property type="project" value="UniProtKB-EC"/>
</dbReference>
<evidence type="ECO:0000256" key="8">
    <source>
        <dbReference type="ARBA" id="ARBA00023098"/>
    </source>
</evidence>
<dbReference type="Pfam" id="PF00106">
    <property type="entry name" value="adh_short"/>
    <property type="match status" value="1"/>
</dbReference>
<sequence>MGLFSKKWSPKGKTCVVTGGSQGLGLSTAKLLARKGANVIIVARNVEKLEAAVQELEKERQNEQQRFKYLSFELNSLAGAEGATAAAWEFNGGAPDAFFLCAGSATPMYFIEASEQDLVKSMEQAFWVQAFSARAISKKLVQDNKKGKIAFVGSTVSHMGLIGYAPYAPGKYALKGLAESLRSEFKLYGIDIHILFAPTMHTPGFDVEQQTKPSITKKIEEDDVPVSPDKAAKILVNGVEAGQYQMGGNILADIFAASSRGAAPASNALFTPILDGIAWIAIPVWRMLTDRMIKKSAQEHRAYLAGKKVVE</sequence>
<evidence type="ECO:0000256" key="9">
    <source>
        <dbReference type="ARBA" id="ARBA00026112"/>
    </source>
</evidence>
<dbReference type="GO" id="GO:0005789">
    <property type="term" value="C:endoplasmic reticulum membrane"/>
    <property type="evidence" value="ECO:0007669"/>
    <property type="project" value="TreeGrafter"/>
</dbReference>
<dbReference type="InParanoid" id="A0A0H2S8S7"/>
<evidence type="ECO:0000256" key="3">
    <source>
        <dbReference type="ARBA" id="ARBA00004991"/>
    </source>
</evidence>
<dbReference type="STRING" id="27342.A0A0H2S8S7"/>
<dbReference type="EC" id="1.1.1.102" evidence="9"/>
<evidence type="ECO:0000256" key="10">
    <source>
        <dbReference type="ARBA" id="ARBA00044737"/>
    </source>
</evidence>
<evidence type="ECO:0000256" key="5">
    <source>
        <dbReference type="ARBA" id="ARBA00022857"/>
    </source>
</evidence>
<comment type="pathway">
    <text evidence="3">Sphingolipid metabolism.</text>
</comment>
<accession>A0A0H2S8S7</accession>
<dbReference type="Proteomes" id="UP000053477">
    <property type="component" value="Unassembled WGS sequence"/>
</dbReference>
<dbReference type="EMBL" id="KQ085882">
    <property type="protein sequence ID" value="KLO20334.1"/>
    <property type="molecule type" value="Genomic_DNA"/>
</dbReference>
<dbReference type="AlphaFoldDB" id="A0A0H2S8S7"/>
<dbReference type="SUPFAM" id="SSF51735">
    <property type="entry name" value="NAD(P)-binding Rossmann-fold domains"/>
    <property type="match status" value="1"/>
</dbReference>
<organism evidence="13 14">
    <name type="scientific">Schizopora paradoxa</name>
    <dbReference type="NCBI Taxonomy" id="27342"/>
    <lineage>
        <taxon>Eukaryota</taxon>
        <taxon>Fungi</taxon>
        <taxon>Dikarya</taxon>
        <taxon>Basidiomycota</taxon>
        <taxon>Agaricomycotina</taxon>
        <taxon>Agaricomycetes</taxon>
        <taxon>Hymenochaetales</taxon>
        <taxon>Schizoporaceae</taxon>
        <taxon>Schizopora</taxon>
    </lineage>
</organism>
<dbReference type="OrthoDB" id="10267115at2759"/>
<reference evidence="13 14" key="1">
    <citation type="submission" date="2015-04" db="EMBL/GenBank/DDBJ databases">
        <title>Complete genome sequence of Schizopora paradoxa KUC8140, a cosmopolitan wood degrader in East Asia.</title>
        <authorList>
            <consortium name="DOE Joint Genome Institute"/>
            <person name="Min B."/>
            <person name="Park H."/>
            <person name="Jang Y."/>
            <person name="Kim J.-J."/>
            <person name="Kim K.H."/>
            <person name="Pangilinan J."/>
            <person name="Lipzen A."/>
            <person name="Riley R."/>
            <person name="Grigoriev I.V."/>
            <person name="Spatafora J.W."/>
            <person name="Choi I.-G."/>
        </authorList>
    </citation>
    <scope>NUCLEOTIDE SEQUENCE [LARGE SCALE GENOMIC DNA]</scope>
    <source>
        <strain evidence="13 14">KUC8140</strain>
    </source>
</reference>
<dbReference type="PANTHER" id="PTHR43550">
    <property type="entry name" value="3-KETODIHYDROSPHINGOSINE REDUCTASE"/>
    <property type="match status" value="1"/>
</dbReference>
<comment type="subcellular location">
    <subcellularLocation>
        <location evidence="1">Endoplasmic reticulum</location>
    </subcellularLocation>
</comment>
<dbReference type="PRINTS" id="PR00081">
    <property type="entry name" value="GDHRDH"/>
</dbReference>
<dbReference type="InterPro" id="IPR036291">
    <property type="entry name" value="NAD(P)-bd_dom_sf"/>
</dbReference>